<dbReference type="Proteomes" id="UP001234989">
    <property type="component" value="Chromosome 5"/>
</dbReference>
<dbReference type="InterPro" id="IPR050951">
    <property type="entry name" value="Retrovirus_Pol_polyprotein"/>
</dbReference>
<sequence length="136" mass="15701">MTFWSMKGKEEHANHLRIVLSVLAEHKLYAKFSKCEFWFSSVAFLGHVVSKKGVMVDPQMIEPVKNWVRPSSVTEVRSFMGLVSYYRRFVKNYASISMHLAMLTENEVSFECTDKCEESFQKLKTLMTTISKGCSI</sequence>
<dbReference type="AlphaFoldDB" id="A0AAF0QVK9"/>
<dbReference type="EMBL" id="CP133616">
    <property type="protein sequence ID" value="WMV29193.1"/>
    <property type="molecule type" value="Genomic_DNA"/>
</dbReference>
<dbReference type="FunFam" id="3.30.70.270:FF:000020">
    <property type="entry name" value="Transposon Tf2-6 polyprotein-like Protein"/>
    <property type="match status" value="1"/>
</dbReference>
<dbReference type="InterPro" id="IPR043128">
    <property type="entry name" value="Rev_trsase/Diguanyl_cyclase"/>
</dbReference>
<dbReference type="PANTHER" id="PTHR37984:SF5">
    <property type="entry name" value="PROTEIN NYNRIN-LIKE"/>
    <property type="match status" value="1"/>
</dbReference>
<reference evidence="1" key="1">
    <citation type="submission" date="2023-08" db="EMBL/GenBank/DDBJ databases">
        <title>A de novo genome assembly of Solanum verrucosum Schlechtendal, a Mexican diploid species geographically isolated from the other diploid A-genome species in potato relatives.</title>
        <authorList>
            <person name="Hosaka K."/>
        </authorList>
    </citation>
    <scope>NUCLEOTIDE SEQUENCE</scope>
    <source>
        <tissue evidence="1">Young leaves</tissue>
    </source>
</reference>
<organism evidence="1 2">
    <name type="scientific">Solanum verrucosum</name>
    <dbReference type="NCBI Taxonomy" id="315347"/>
    <lineage>
        <taxon>Eukaryota</taxon>
        <taxon>Viridiplantae</taxon>
        <taxon>Streptophyta</taxon>
        <taxon>Embryophyta</taxon>
        <taxon>Tracheophyta</taxon>
        <taxon>Spermatophyta</taxon>
        <taxon>Magnoliopsida</taxon>
        <taxon>eudicotyledons</taxon>
        <taxon>Gunneridae</taxon>
        <taxon>Pentapetalae</taxon>
        <taxon>asterids</taxon>
        <taxon>lamiids</taxon>
        <taxon>Solanales</taxon>
        <taxon>Solanaceae</taxon>
        <taxon>Solanoideae</taxon>
        <taxon>Solaneae</taxon>
        <taxon>Solanum</taxon>
    </lineage>
</organism>
<dbReference type="InterPro" id="IPR043502">
    <property type="entry name" value="DNA/RNA_pol_sf"/>
</dbReference>
<name>A0AAF0QVK9_SOLVR</name>
<keyword evidence="2" id="KW-1185">Reference proteome</keyword>
<evidence type="ECO:0000313" key="2">
    <source>
        <dbReference type="Proteomes" id="UP001234989"/>
    </source>
</evidence>
<proteinExistence type="predicted"/>
<dbReference type="SUPFAM" id="SSF56672">
    <property type="entry name" value="DNA/RNA polymerases"/>
    <property type="match status" value="1"/>
</dbReference>
<dbReference type="Gene3D" id="3.30.70.270">
    <property type="match status" value="2"/>
</dbReference>
<accession>A0AAF0QVK9</accession>
<gene>
    <name evidence="1" type="ORF">MTR67_022578</name>
</gene>
<dbReference type="PANTHER" id="PTHR37984">
    <property type="entry name" value="PROTEIN CBG26694"/>
    <property type="match status" value="1"/>
</dbReference>
<protein>
    <submittedName>
        <fullName evidence="1">Uncharacterized protein</fullName>
    </submittedName>
</protein>
<evidence type="ECO:0000313" key="1">
    <source>
        <dbReference type="EMBL" id="WMV29193.1"/>
    </source>
</evidence>